<feature type="domain" description="CN hydrolase" evidence="2">
    <location>
        <begin position="1"/>
        <end position="240"/>
    </location>
</feature>
<dbReference type="CDD" id="cd07583">
    <property type="entry name" value="nitrilase_5"/>
    <property type="match status" value="1"/>
</dbReference>
<proteinExistence type="inferred from homology"/>
<dbReference type="GO" id="GO:0016787">
    <property type="term" value="F:hydrolase activity"/>
    <property type="evidence" value="ECO:0007669"/>
    <property type="project" value="UniProtKB-KW"/>
</dbReference>
<dbReference type="EMBL" id="FNNC01000002">
    <property type="protein sequence ID" value="SDW42366.1"/>
    <property type="molecule type" value="Genomic_DNA"/>
</dbReference>
<dbReference type="Gene3D" id="3.60.110.10">
    <property type="entry name" value="Carbon-nitrogen hydrolase"/>
    <property type="match status" value="1"/>
</dbReference>
<dbReference type="PANTHER" id="PTHR23088:SF27">
    <property type="entry name" value="DEAMINATED GLUTATHIONE AMIDASE"/>
    <property type="match status" value="1"/>
</dbReference>
<protein>
    <submittedName>
        <fullName evidence="3">Predicted amidohydrolase</fullName>
    </submittedName>
</protein>
<evidence type="ECO:0000256" key="1">
    <source>
        <dbReference type="ARBA" id="ARBA00010613"/>
    </source>
</evidence>
<dbReference type="AlphaFoldDB" id="A0A1H2TEJ2"/>
<name>A0A1H2TEJ2_9BACI</name>
<evidence type="ECO:0000313" key="3">
    <source>
        <dbReference type="EMBL" id="SDW42366.1"/>
    </source>
</evidence>
<accession>A0A1H2TEJ2</accession>
<comment type="similarity">
    <text evidence="1">Belongs to the carbon-nitrogen hydrolase superfamily. NIT1/NIT2 family.</text>
</comment>
<dbReference type="RefSeq" id="WP_091612844.1">
    <property type="nucleotide sequence ID" value="NZ_FNNC01000002.1"/>
</dbReference>
<dbReference type="InterPro" id="IPR036526">
    <property type="entry name" value="C-N_Hydrolase_sf"/>
</dbReference>
<dbReference type="PROSITE" id="PS50263">
    <property type="entry name" value="CN_HYDROLASE"/>
    <property type="match status" value="1"/>
</dbReference>
<keyword evidence="4" id="KW-1185">Reference proteome</keyword>
<dbReference type="Pfam" id="PF00795">
    <property type="entry name" value="CN_hydrolase"/>
    <property type="match status" value="1"/>
</dbReference>
<reference evidence="3 4" key="1">
    <citation type="submission" date="2016-10" db="EMBL/GenBank/DDBJ databases">
        <authorList>
            <person name="de Groot N.N."/>
        </authorList>
    </citation>
    <scope>NUCLEOTIDE SEQUENCE [LARGE SCALE GENOMIC DNA]</scope>
    <source>
        <strain evidence="3 4">DSM 23126</strain>
    </source>
</reference>
<dbReference type="PANTHER" id="PTHR23088">
    <property type="entry name" value="NITRILASE-RELATED"/>
    <property type="match status" value="1"/>
</dbReference>
<dbReference type="Proteomes" id="UP000199488">
    <property type="component" value="Unassembled WGS sequence"/>
</dbReference>
<sequence length="262" mass="29558">MNIAVYQMDIVAGDPEANRQKVSRWLGEQELGSVDLVMLPEMWTTAYTLPELEDIAEDPADSEAIRFLQEAAKRYHVHMMGGSIAVKENGKVYNRAIAVDNTGELVYEYDKMHLVPMLNEPAYLNGGREPVKVFELDGIKMGVVICFDLRFPEIIRSLALQGCELLFIPAEWPDSRRSHWDVLSRARAVENQMYVVTCNRPGSYDGITFAGSSAFIDPWGSVLQKGSVEHEETLRETLDLSNVADVRKNVPVFDSRVPDLYE</sequence>
<dbReference type="InterPro" id="IPR003010">
    <property type="entry name" value="C-N_Hydrolase"/>
</dbReference>
<gene>
    <name evidence="3" type="ORF">SAMN05421781_1367</name>
</gene>
<dbReference type="OrthoDB" id="9811121at2"/>
<evidence type="ECO:0000259" key="2">
    <source>
        <dbReference type="PROSITE" id="PS50263"/>
    </source>
</evidence>
<evidence type="ECO:0000313" key="4">
    <source>
        <dbReference type="Proteomes" id="UP000199488"/>
    </source>
</evidence>
<keyword evidence="3" id="KW-0378">Hydrolase</keyword>
<organism evidence="3 4">
    <name type="scientific">Marinococcus luteus</name>
    <dbReference type="NCBI Taxonomy" id="1122204"/>
    <lineage>
        <taxon>Bacteria</taxon>
        <taxon>Bacillati</taxon>
        <taxon>Bacillota</taxon>
        <taxon>Bacilli</taxon>
        <taxon>Bacillales</taxon>
        <taxon>Bacillaceae</taxon>
        <taxon>Marinococcus</taxon>
    </lineage>
</organism>
<dbReference type="SUPFAM" id="SSF56317">
    <property type="entry name" value="Carbon-nitrogen hydrolase"/>
    <property type="match status" value="1"/>
</dbReference>
<dbReference type="STRING" id="1122204.SAMN05421781_1367"/>